<gene>
    <name evidence="3" type="primary">Irak3</name>
    <name evidence="3" type="ORF">GTO95_0017287</name>
</gene>
<dbReference type="SUPFAM" id="SSF56112">
    <property type="entry name" value="Protein kinase-like (PK-like)"/>
    <property type="match status" value="1"/>
</dbReference>
<comment type="caution">
    <text evidence="3">The sequence shown here is derived from an EMBL/GenBank/DDBJ whole genome shotgun (WGS) entry which is preliminary data.</text>
</comment>
<keyword evidence="1" id="KW-0067">ATP-binding</keyword>
<dbReference type="InterPro" id="IPR042747">
    <property type="entry name" value="IRAK3_death"/>
</dbReference>
<dbReference type="InterPro" id="IPR000488">
    <property type="entry name" value="Death_dom"/>
</dbReference>
<dbReference type="SUPFAM" id="SSF47986">
    <property type="entry name" value="DEATH domain"/>
    <property type="match status" value="1"/>
</dbReference>
<dbReference type="InterPro" id="IPR011009">
    <property type="entry name" value="Kinase-like_dom_sf"/>
</dbReference>
<sequence>MAGKTECLSRMTFLFDVSPSVMERLCKIIDSGDGDFGWRGLAARILPDWLEVRYMEKVGAQGKSPTRELLWSWAQKNKTVGDLLEILEEMGHQRAIQLFLPQGVKSAVSAGKCCSFLPKENNLLHESHHKMKNAETYEFPDEFHCLSSNVPNGGSEQMPIISYSDIVMGTRNFHQDLKIGEGTFSEVYKGVIGNQIFAVKLFKQGKQTEWKKLWKLFMSEIQVLSLYHHPNILALSGYCSEEGKYCLVYPYMSNGSLFHRLHCPDTRALLPWQVRLRILKGTARAVQHLHTAQPCCVISGNITSANILLDEHFEPQLSDFGMACLRPHSVSDSCTISLDTSSRSILGYLPEEYIRDGKLSVKLDVYSLGVVIMEILTARRAVQDGPKYTRLKDMLCNVVEESGGVDACLRFLDEQAGRWPPSVSLGLFRLALECTAWRPKNRPTTSAVLQVLSEMRPAWCRGEDQPHTLKDPEFHRGLVPSLPEENDEMQGFGDAQLDRASPGQHRTSRAQGSPCECSLSEIICIGSAAREDGSAEKPGPAALPKDPWDLYCSWPVECSCTVAENGKECEECRANGFSFQTGAAKDDAAGFSVRPDIVENAAKEKFKDRIEQYNKGLLNTKELLSMKELN</sequence>
<keyword evidence="3" id="KW-0418">Kinase</keyword>
<dbReference type="Pfam" id="PF00069">
    <property type="entry name" value="Pkinase"/>
    <property type="match status" value="1"/>
</dbReference>
<dbReference type="GO" id="GO:0007165">
    <property type="term" value="P:signal transduction"/>
    <property type="evidence" value="ECO:0007669"/>
    <property type="project" value="InterPro"/>
</dbReference>
<keyword evidence="4" id="KW-1185">Reference proteome</keyword>
<evidence type="ECO:0000256" key="1">
    <source>
        <dbReference type="PROSITE-ProRule" id="PRU10141"/>
    </source>
</evidence>
<keyword evidence="3" id="KW-0808">Transferase</keyword>
<evidence type="ECO:0000259" key="2">
    <source>
        <dbReference type="PROSITE" id="PS50011"/>
    </source>
</evidence>
<dbReference type="Gene3D" id="1.10.510.10">
    <property type="entry name" value="Transferase(Phosphotransferase) domain 1"/>
    <property type="match status" value="1"/>
</dbReference>
<dbReference type="GO" id="GO:0045087">
    <property type="term" value="P:innate immune response"/>
    <property type="evidence" value="ECO:0007669"/>
    <property type="project" value="UniProtKB-ARBA"/>
</dbReference>
<evidence type="ECO:0000313" key="4">
    <source>
        <dbReference type="Proteomes" id="UP000736164"/>
    </source>
</evidence>
<dbReference type="PROSITE" id="PS50011">
    <property type="entry name" value="PROTEIN_KINASE_DOM"/>
    <property type="match status" value="1"/>
</dbReference>
<feature type="binding site" evidence="1">
    <location>
        <position position="200"/>
    </location>
    <ligand>
        <name>ATP</name>
        <dbReference type="ChEBI" id="CHEBI:30616"/>
    </ligand>
</feature>
<proteinExistence type="predicted"/>
<name>A0A8J7NLV4_ATRSP</name>
<dbReference type="Pfam" id="PF00531">
    <property type="entry name" value="Death"/>
    <property type="match status" value="1"/>
</dbReference>
<evidence type="ECO:0000313" key="3">
    <source>
        <dbReference type="EMBL" id="MBN3313591.1"/>
    </source>
</evidence>
<feature type="non-terminal residue" evidence="3">
    <location>
        <position position="630"/>
    </location>
</feature>
<dbReference type="InterPro" id="IPR011029">
    <property type="entry name" value="DEATH-like_dom_sf"/>
</dbReference>
<dbReference type="Proteomes" id="UP000736164">
    <property type="component" value="Unassembled WGS sequence"/>
</dbReference>
<reference evidence="3" key="1">
    <citation type="journal article" date="2021" name="Cell">
        <title>Tracing the genetic footprints of vertebrate landing in non-teleost ray-finned fishes.</title>
        <authorList>
            <person name="Bi X."/>
            <person name="Wang K."/>
            <person name="Yang L."/>
            <person name="Pan H."/>
            <person name="Jiang H."/>
            <person name="Wei Q."/>
            <person name="Fang M."/>
            <person name="Yu H."/>
            <person name="Zhu C."/>
            <person name="Cai Y."/>
            <person name="He Y."/>
            <person name="Gan X."/>
            <person name="Zeng H."/>
            <person name="Yu D."/>
            <person name="Zhu Y."/>
            <person name="Jiang H."/>
            <person name="Qiu Q."/>
            <person name="Yang H."/>
            <person name="Zhang Y.E."/>
            <person name="Wang W."/>
            <person name="Zhu M."/>
            <person name="He S."/>
            <person name="Zhang G."/>
        </authorList>
    </citation>
    <scope>NUCLEOTIDE SEQUENCE</scope>
    <source>
        <strain evidence="3">Allg_001</strain>
    </source>
</reference>
<dbReference type="GO" id="GO:0004672">
    <property type="term" value="F:protein kinase activity"/>
    <property type="evidence" value="ECO:0007669"/>
    <property type="project" value="InterPro"/>
</dbReference>
<organism evidence="3 4">
    <name type="scientific">Atractosteus spatula</name>
    <name type="common">Alligator gar</name>
    <name type="synonym">Lepisosteus spatula</name>
    <dbReference type="NCBI Taxonomy" id="7917"/>
    <lineage>
        <taxon>Eukaryota</taxon>
        <taxon>Metazoa</taxon>
        <taxon>Chordata</taxon>
        <taxon>Craniata</taxon>
        <taxon>Vertebrata</taxon>
        <taxon>Euteleostomi</taxon>
        <taxon>Actinopterygii</taxon>
        <taxon>Neopterygii</taxon>
        <taxon>Holostei</taxon>
        <taxon>Semionotiformes</taxon>
        <taxon>Lepisosteidae</taxon>
        <taxon>Atractosteus</taxon>
    </lineage>
</organism>
<dbReference type="EMBL" id="JAAWVO010012157">
    <property type="protein sequence ID" value="MBN3313591.1"/>
    <property type="molecule type" value="Genomic_DNA"/>
</dbReference>
<dbReference type="PROSITE" id="PS00107">
    <property type="entry name" value="PROTEIN_KINASE_ATP"/>
    <property type="match status" value="1"/>
</dbReference>
<dbReference type="PANTHER" id="PTHR48006">
    <property type="entry name" value="LEUCINE-RICH REPEAT-CONTAINING PROTEIN DDB_G0281931-RELATED"/>
    <property type="match status" value="1"/>
</dbReference>
<dbReference type="InterPro" id="IPR000719">
    <property type="entry name" value="Prot_kinase_dom"/>
</dbReference>
<accession>A0A8J7NLV4</accession>
<dbReference type="InterPro" id="IPR017441">
    <property type="entry name" value="Protein_kinase_ATP_BS"/>
</dbReference>
<feature type="non-terminal residue" evidence="3">
    <location>
        <position position="1"/>
    </location>
</feature>
<protein>
    <submittedName>
        <fullName evidence="3">IRAK3 kinase</fullName>
    </submittedName>
</protein>
<dbReference type="AlphaFoldDB" id="A0A8J7NLV4"/>
<dbReference type="GO" id="GO:0005524">
    <property type="term" value="F:ATP binding"/>
    <property type="evidence" value="ECO:0007669"/>
    <property type="project" value="UniProtKB-UniRule"/>
</dbReference>
<dbReference type="InterPro" id="IPR051824">
    <property type="entry name" value="LRR_Rcpt-Like_S/T_Kinase"/>
</dbReference>
<keyword evidence="1" id="KW-0547">Nucleotide-binding</keyword>
<dbReference type="Gene3D" id="1.10.533.10">
    <property type="entry name" value="Death Domain, Fas"/>
    <property type="match status" value="1"/>
</dbReference>
<dbReference type="PANTHER" id="PTHR48006:SF20">
    <property type="entry name" value="OS08G0276400 PROTEIN"/>
    <property type="match status" value="1"/>
</dbReference>
<dbReference type="CDD" id="cd08796">
    <property type="entry name" value="Death_IRAK-M"/>
    <property type="match status" value="1"/>
</dbReference>
<feature type="domain" description="Protein kinase" evidence="2">
    <location>
        <begin position="173"/>
        <end position="459"/>
    </location>
</feature>
<dbReference type="Gene3D" id="3.30.200.20">
    <property type="entry name" value="Phosphorylase Kinase, domain 1"/>
    <property type="match status" value="1"/>
</dbReference>
<dbReference type="FunFam" id="3.30.200.20:FF:000364">
    <property type="entry name" value="Interleukin 1 receptor associated kinase 3"/>
    <property type="match status" value="1"/>
</dbReference>